<name>A0AAW0CKZ1_9AGAR</name>
<dbReference type="Gene3D" id="3.80.10.10">
    <property type="entry name" value="Ribonuclease Inhibitor"/>
    <property type="match status" value="1"/>
</dbReference>
<gene>
    <name evidence="1" type="ORF">VNI00_009787</name>
</gene>
<proteinExistence type="predicted"/>
<dbReference type="AlphaFoldDB" id="A0AAW0CKZ1"/>
<dbReference type="InterPro" id="IPR032675">
    <property type="entry name" value="LRR_dom_sf"/>
</dbReference>
<accession>A0AAW0CKZ1</accession>
<reference evidence="1 2" key="1">
    <citation type="submission" date="2024-01" db="EMBL/GenBank/DDBJ databases">
        <title>A draft genome for a cacao thread blight-causing isolate of Paramarasmius palmivorus.</title>
        <authorList>
            <person name="Baruah I.K."/>
            <person name="Bukari Y."/>
            <person name="Amoako-Attah I."/>
            <person name="Meinhardt L.W."/>
            <person name="Bailey B.A."/>
            <person name="Cohen S.P."/>
        </authorList>
    </citation>
    <scope>NUCLEOTIDE SEQUENCE [LARGE SCALE GENOMIC DNA]</scope>
    <source>
        <strain evidence="1 2">GH-12</strain>
    </source>
</reference>
<sequence>MQLEVEDLRNLRRCDRRLGDALKPVLFASVRMDITSSLLLEHFAKKPFSFGPSVLNLAITMPPHFTSNLVKDGPRALQILEDALGKLSNVRAMRWNLNGTEDQPTIHAILSYMSNLSSLREWHLTGYTDLKFPFPFDYRPIRTLSVLSITGPFGRIGRPLLHLIDANPALTSLTLDVAWSDSNQEAFSFENLPDMQRLEYLRLPRWKISAQTMPMPSLTALDLTHTVAVTGLWAALQDQGIQLRNLTTSILDRDLLGYLESYAGIQNLALVDLGSSYDADALTEALYERVVSLHGESLVSLTVESGIVASEEWCLAKGNVKAFGKCHVLEYLSVSVNFSELRDGITDAILSTAPPSLRSLNLTRCGILAHMSSAVAPISYLHAISTIARLLDPTIECSGTVVLGAEYVYQLGRRVDKDGFVFRGYKRHYLERDWLGH</sequence>
<organism evidence="1 2">
    <name type="scientific">Paramarasmius palmivorus</name>
    <dbReference type="NCBI Taxonomy" id="297713"/>
    <lineage>
        <taxon>Eukaryota</taxon>
        <taxon>Fungi</taxon>
        <taxon>Dikarya</taxon>
        <taxon>Basidiomycota</taxon>
        <taxon>Agaricomycotina</taxon>
        <taxon>Agaricomycetes</taxon>
        <taxon>Agaricomycetidae</taxon>
        <taxon>Agaricales</taxon>
        <taxon>Marasmiineae</taxon>
        <taxon>Marasmiaceae</taxon>
        <taxon>Paramarasmius</taxon>
    </lineage>
</organism>
<evidence type="ECO:0000313" key="1">
    <source>
        <dbReference type="EMBL" id="KAK7040319.1"/>
    </source>
</evidence>
<dbReference type="SUPFAM" id="SSF52047">
    <property type="entry name" value="RNI-like"/>
    <property type="match status" value="1"/>
</dbReference>
<dbReference type="Proteomes" id="UP001383192">
    <property type="component" value="Unassembled WGS sequence"/>
</dbReference>
<comment type="caution">
    <text evidence="1">The sequence shown here is derived from an EMBL/GenBank/DDBJ whole genome shotgun (WGS) entry which is preliminary data.</text>
</comment>
<keyword evidence="2" id="KW-1185">Reference proteome</keyword>
<evidence type="ECO:0000313" key="2">
    <source>
        <dbReference type="Proteomes" id="UP001383192"/>
    </source>
</evidence>
<protein>
    <submittedName>
        <fullName evidence="1">Uncharacterized protein</fullName>
    </submittedName>
</protein>
<dbReference type="EMBL" id="JAYKXP010000037">
    <property type="protein sequence ID" value="KAK7040319.1"/>
    <property type="molecule type" value="Genomic_DNA"/>
</dbReference>